<dbReference type="SUPFAM" id="SSF52266">
    <property type="entry name" value="SGNH hydrolase"/>
    <property type="match status" value="1"/>
</dbReference>
<dbReference type="PANTHER" id="PTHR45648">
    <property type="entry name" value="GDSL LIPASE/ACYLHYDROLASE FAMILY PROTEIN (AFU_ORTHOLOGUE AFUA_4G14700)"/>
    <property type="match status" value="1"/>
</dbReference>
<dbReference type="AlphaFoldDB" id="W1NM40"/>
<dbReference type="InterPro" id="IPR036514">
    <property type="entry name" value="SGNH_hydro_sf"/>
</dbReference>
<dbReference type="Proteomes" id="UP000017836">
    <property type="component" value="Unassembled WGS sequence"/>
</dbReference>
<keyword evidence="4" id="KW-0732">Signal</keyword>
<keyword evidence="6" id="KW-1185">Reference proteome</keyword>
<dbReference type="CDD" id="cd01837">
    <property type="entry name" value="SGNH_plant_lipase_like"/>
    <property type="match status" value="1"/>
</dbReference>
<feature type="signal peptide" evidence="4">
    <location>
        <begin position="1"/>
        <end position="23"/>
    </location>
</feature>
<keyword evidence="2" id="KW-0378">Hydrolase</keyword>
<protein>
    <recommendedName>
        <fullName evidence="7">SGNH hydrolase-type esterase domain-containing protein</fullName>
    </recommendedName>
</protein>
<dbReference type="InterPro" id="IPR051058">
    <property type="entry name" value="GDSL_Est/Lipase"/>
</dbReference>
<dbReference type="eggNOG" id="ENOG502SIHX">
    <property type="taxonomic scope" value="Eukaryota"/>
</dbReference>
<evidence type="ECO:0000313" key="5">
    <source>
        <dbReference type="EMBL" id="ERM96598.1"/>
    </source>
</evidence>
<dbReference type="Gene3D" id="3.40.50.1110">
    <property type="entry name" value="SGNH hydrolase"/>
    <property type="match status" value="1"/>
</dbReference>
<evidence type="ECO:0000256" key="2">
    <source>
        <dbReference type="ARBA" id="ARBA00022801"/>
    </source>
</evidence>
<evidence type="ECO:0000313" key="6">
    <source>
        <dbReference type="Proteomes" id="UP000017836"/>
    </source>
</evidence>
<keyword evidence="3" id="KW-0443">Lipid metabolism</keyword>
<dbReference type="InterPro" id="IPR001087">
    <property type="entry name" value="GDSL"/>
</dbReference>
<dbReference type="Pfam" id="PF00657">
    <property type="entry name" value="Lipase_GDSL"/>
    <property type="match status" value="1"/>
</dbReference>
<proteinExistence type="inferred from homology"/>
<dbReference type="PANTHER" id="PTHR45648:SF180">
    <property type="entry name" value="OS04G0561800 PROTEIN"/>
    <property type="match status" value="1"/>
</dbReference>
<dbReference type="GO" id="GO:0016788">
    <property type="term" value="F:hydrolase activity, acting on ester bonds"/>
    <property type="evidence" value="ECO:0007669"/>
    <property type="project" value="InterPro"/>
</dbReference>
<feature type="chain" id="PRO_5004806776" description="SGNH hydrolase-type esterase domain-containing protein" evidence="4">
    <location>
        <begin position="24"/>
        <end position="350"/>
    </location>
</feature>
<accession>W1NM40</accession>
<organism evidence="5 6">
    <name type="scientific">Amborella trichopoda</name>
    <dbReference type="NCBI Taxonomy" id="13333"/>
    <lineage>
        <taxon>Eukaryota</taxon>
        <taxon>Viridiplantae</taxon>
        <taxon>Streptophyta</taxon>
        <taxon>Embryophyta</taxon>
        <taxon>Tracheophyta</taxon>
        <taxon>Spermatophyta</taxon>
        <taxon>Magnoliopsida</taxon>
        <taxon>Amborellales</taxon>
        <taxon>Amborellaceae</taxon>
        <taxon>Amborella</taxon>
    </lineage>
</organism>
<dbReference type="InterPro" id="IPR035669">
    <property type="entry name" value="SGNH_plant_lipase-like"/>
</dbReference>
<dbReference type="KEGG" id="atr:18424533"/>
<dbReference type="EMBL" id="KI397142">
    <property type="protein sequence ID" value="ERM96598.1"/>
    <property type="molecule type" value="Genomic_DNA"/>
</dbReference>
<name>W1NM40_AMBTC</name>
<evidence type="ECO:0000256" key="1">
    <source>
        <dbReference type="ARBA" id="ARBA00008668"/>
    </source>
</evidence>
<comment type="similarity">
    <text evidence="1">Belongs to the 'GDSL' lipolytic enzyme family.</text>
</comment>
<dbReference type="OrthoDB" id="1600564at2759"/>
<reference evidence="6" key="1">
    <citation type="journal article" date="2013" name="Science">
        <title>The Amborella genome and the evolution of flowering plants.</title>
        <authorList>
            <consortium name="Amborella Genome Project"/>
        </authorList>
    </citation>
    <scope>NUCLEOTIDE SEQUENCE [LARGE SCALE GENOMIC DNA]</scope>
</reference>
<dbReference type="STRING" id="13333.W1NM40"/>
<sequence length="350" mass="38108">MAAYWSGPLLLLGLLILQSPSWAVEGGDAPPAVFFFGDSILDVGNNNYLNTKAKCNMAPYGVDFPGGKPTGRFSNGLNIADFLAMQVGLKESPPAFLSLSGQNFQKGPFSGVNFASGGSGILDKTGSNFGQNLPLSVQISHFNKVYNDFRIEVGEAHARAVLAESLIFISVGGNDIVQNFNPSTQMDQLVANLAVTYKAHLQKLYSIGARKFGILGLSKTGCIPVLRAQSKTGGCIEELNYVSQRFDNQVENMLRQLSSELRGMKYSLFVGTHLPEVGFAEMKTACCGSGKFNGEVPCNPKASLCAMRNDYYYWDTFHPTQATSKLVVDLMYNGSPQYVVPINFKQLWRS</sequence>
<dbReference type="HOGENOM" id="CLU_015101_0_2_1"/>
<gene>
    <name evidence="5" type="ORF">AMTR_s00001p00270960</name>
</gene>
<evidence type="ECO:0008006" key="7">
    <source>
        <dbReference type="Google" id="ProtNLM"/>
    </source>
</evidence>
<keyword evidence="3" id="KW-0442">Lipid degradation</keyword>
<evidence type="ECO:0000256" key="4">
    <source>
        <dbReference type="SAM" id="SignalP"/>
    </source>
</evidence>
<dbReference type="Gramene" id="ERM96598">
    <property type="protein sequence ID" value="ERM96598"/>
    <property type="gene ID" value="AMTR_s00001p00270960"/>
</dbReference>
<evidence type="ECO:0000256" key="3">
    <source>
        <dbReference type="ARBA" id="ARBA00022963"/>
    </source>
</evidence>
<dbReference type="GO" id="GO:0016042">
    <property type="term" value="P:lipid catabolic process"/>
    <property type="evidence" value="ECO:0007669"/>
    <property type="project" value="UniProtKB-KW"/>
</dbReference>